<proteinExistence type="inferred from homology"/>
<dbReference type="InterPro" id="IPR002539">
    <property type="entry name" value="MaoC-like_dom"/>
</dbReference>
<feature type="domain" description="MaoC-like" evidence="2">
    <location>
        <begin position="185"/>
        <end position="234"/>
    </location>
</feature>
<dbReference type="KEGG" id="sna:Snas_3017"/>
<evidence type="ECO:0000259" key="2">
    <source>
        <dbReference type="Pfam" id="PF01575"/>
    </source>
</evidence>
<dbReference type="Pfam" id="PF01575">
    <property type="entry name" value="MaoC_dehydratas"/>
    <property type="match status" value="1"/>
</dbReference>
<dbReference type="PANTHER" id="PTHR43841:SF1">
    <property type="entry name" value="3-HYDROXYACYL-THIOESTER DEHYDRATASE X"/>
    <property type="match status" value="1"/>
</dbReference>
<organism evidence="3 4">
    <name type="scientific">Stackebrandtia nassauensis (strain DSM 44728 / CIP 108903 / NRRL B-16338 / NBRC 102104 / LLR-40K-21)</name>
    <dbReference type="NCBI Taxonomy" id="446470"/>
    <lineage>
        <taxon>Bacteria</taxon>
        <taxon>Bacillati</taxon>
        <taxon>Actinomycetota</taxon>
        <taxon>Actinomycetes</taxon>
        <taxon>Glycomycetales</taxon>
        <taxon>Glycomycetaceae</taxon>
        <taxon>Stackebrandtia</taxon>
    </lineage>
</organism>
<accession>D3QAA5</accession>
<dbReference type="PANTHER" id="PTHR43841">
    <property type="entry name" value="3-HYDROXYACYL-THIOESTER DEHYDRATASE HTDX-RELATED"/>
    <property type="match status" value="1"/>
</dbReference>
<dbReference type="OrthoDB" id="9774179at2"/>
<gene>
    <name evidence="3" type="ordered locus">Snas_3017</name>
</gene>
<dbReference type="EMBL" id="CP001778">
    <property type="protein sequence ID" value="ADD42688.1"/>
    <property type="molecule type" value="Genomic_DNA"/>
</dbReference>
<protein>
    <submittedName>
        <fullName evidence="3">MaoC domain protein dehydratase</fullName>
    </submittedName>
</protein>
<dbReference type="Gene3D" id="3.10.129.10">
    <property type="entry name" value="Hotdog Thioesterase"/>
    <property type="match status" value="1"/>
</dbReference>
<dbReference type="eggNOG" id="COG2030">
    <property type="taxonomic scope" value="Bacteria"/>
</dbReference>
<dbReference type="RefSeq" id="WP_013018259.1">
    <property type="nucleotide sequence ID" value="NC_013947.1"/>
</dbReference>
<name>D3QAA5_STANL</name>
<comment type="similarity">
    <text evidence="1">Belongs to the enoyl-CoA hydratase/isomerase family.</text>
</comment>
<dbReference type="InterPro" id="IPR029069">
    <property type="entry name" value="HotDog_dom_sf"/>
</dbReference>
<dbReference type="SUPFAM" id="SSF54637">
    <property type="entry name" value="Thioesterase/thiol ester dehydrase-isomerase"/>
    <property type="match status" value="2"/>
</dbReference>
<evidence type="ECO:0000313" key="4">
    <source>
        <dbReference type="Proteomes" id="UP000000844"/>
    </source>
</evidence>
<dbReference type="HOGENOM" id="CLU_056696_0_0_11"/>
<dbReference type="AlphaFoldDB" id="D3QAA5"/>
<sequence length="285" mass="31742">MRSHIMAQYPKAALSLLRRGRGDAASARLPEAELVSQDVTVDARDYARYCRLTGFRLSGELPVTYPHLLGFDAAMSLFTHREFPFSPVGMVHSSNRILQHSPLTVDDTLTVRVRLDNLAPHPKGATFDTVTEVERGGETAWSEASTYLIRTKSPDAEAHTRPRPEVDLDLDDLEALWPVPGYIGRRYAAVSGDYNPIHLHPLSARVFGQRRAIAHGMWALARCLGALENRIAPPPRVVETDFRRPLPLPSPKVALCTDREQTSWHFGLFNPKTAKSYLTGWASPA</sequence>
<evidence type="ECO:0000313" key="3">
    <source>
        <dbReference type="EMBL" id="ADD42688.1"/>
    </source>
</evidence>
<dbReference type="STRING" id="446470.Snas_3017"/>
<reference evidence="3 4" key="1">
    <citation type="journal article" date="2009" name="Stand. Genomic Sci.">
        <title>Complete genome sequence of Stackebrandtia nassauensis type strain (LLR-40K-21).</title>
        <authorList>
            <person name="Munk C."/>
            <person name="Lapidus A."/>
            <person name="Copeland A."/>
            <person name="Jando M."/>
            <person name="Mayilraj S."/>
            <person name="Glavina Del Rio T."/>
            <person name="Nolan M."/>
            <person name="Chen F."/>
            <person name="Lucas S."/>
            <person name="Tice H."/>
            <person name="Cheng J.F."/>
            <person name="Han C."/>
            <person name="Detter J.C."/>
            <person name="Bruce D."/>
            <person name="Goodwin L."/>
            <person name="Chain P."/>
            <person name="Pitluck S."/>
            <person name="Goker M."/>
            <person name="Ovchinikova G."/>
            <person name="Pati A."/>
            <person name="Ivanova N."/>
            <person name="Mavromatis K."/>
            <person name="Chen A."/>
            <person name="Palaniappan K."/>
            <person name="Land M."/>
            <person name="Hauser L."/>
            <person name="Chang Y.J."/>
            <person name="Jeffries C.D."/>
            <person name="Bristow J."/>
            <person name="Eisen J.A."/>
            <person name="Markowitz V."/>
            <person name="Hugenholtz P."/>
            <person name="Kyrpides N.C."/>
            <person name="Klenk H.P."/>
        </authorList>
    </citation>
    <scope>NUCLEOTIDE SEQUENCE [LARGE SCALE GENOMIC DNA]</scope>
    <source>
        <strain evidence="4">DSM 44728 / CIP 108903 / NRRL B-16338 / NBRC 102104 / LLR-40K-21</strain>
    </source>
</reference>
<dbReference type="Proteomes" id="UP000000844">
    <property type="component" value="Chromosome"/>
</dbReference>
<evidence type="ECO:0000256" key="1">
    <source>
        <dbReference type="ARBA" id="ARBA00005254"/>
    </source>
</evidence>
<keyword evidence="4" id="KW-1185">Reference proteome</keyword>